<evidence type="ECO:0000256" key="7">
    <source>
        <dbReference type="ARBA" id="ARBA00022853"/>
    </source>
</evidence>
<dbReference type="ExpressionAtlas" id="A0A1D6PRK8">
    <property type="expression patterns" value="baseline and differential"/>
</dbReference>
<evidence type="ECO:0000256" key="4">
    <source>
        <dbReference type="ARBA" id="ARBA00022723"/>
    </source>
</evidence>
<evidence type="ECO:0000256" key="12">
    <source>
        <dbReference type="SAM" id="MobiDB-lite"/>
    </source>
</evidence>
<evidence type="ECO:0000256" key="11">
    <source>
        <dbReference type="RuleBase" id="RU369089"/>
    </source>
</evidence>
<feature type="compositionally biased region" description="Acidic residues" evidence="12">
    <location>
        <begin position="56"/>
        <end position="71"/>
    </location>
</feature>
<sequence length="131" mass="14471">MINNLPTIYEVVTGTAKKQTKEKTPKSSSKSNKAGPKPPRQPEPNSRGSKMPPPKDEDDSGGEEEEEEEDHENTLCGSCGDNYGQDEFWICCDACETWFHGKCVKITPAKAEHIKHYKCPNCSGSGKRARA</sequence>
<evidence type="ECO:0000259" key="13">
    <source>
        <dbReference type="PROSITE" id="PS50016"/>
    </source>
</evidence>
<comment type="similarity">
    <text evidence="3 11">Belongs to the Alfin family.</text>
</comment>
<evidence type="ECO:0000256" key="2">
    <source>
        <dbReference type="ARBA" id="ARBA00004123"/>
    </source>
</evidence>
<dbReference type="GO" id="GO:0008270">
    <property type="term" value="F:zinc ion binding"/>
    <property type="evidence" value="ECO:0007669"/>
    <property type="project" value="UniProtKB-KW"/>
</dbReference>
<dbReference type="IntAct" id="A0A1D6PRK8">
    <property type="interactions" value="9"/>
</dbReference>
<keyword evidence="5 11" id="KW-0863">Zinc-finger</keyword>
<keyword evidence="6 11" id="KW-0862">Zinc</keyword>
<name>A0A1D6PRK8_MAIZE</name>
<keyword evidence="7 11" id="KW-0156">Chromatin regulator</keyword>
<dbReference type="CDD" id="cd15613">
    <property type="entry name" value="PHD_AL_plant"/>
    <property type="match status" value="1"/>
</dbReference>
<reference evidence="14" key="1">
    <citation type="submission" date="2015-12" db="EMBL/GenBank/DDBJ databases">
        <title>Update maize B73 reference genome by single molecule sequencing technologies.</title>
        <authorList>
            <consortium name="Maize Genome Sequencing Project"/>
            <person name="Ware D."/>
        </authorList>
    </citation>
    <scope>NUCLEOTIDE SEQUENCE</scope>
    <source>
        <tissue evidence="14">Seedling</tissue>
    </source>
</reference>
<dbReference type="GO" id="GO:0006355">
    <property type="term" value="P:regulation of DNA-templated transcription"/>
    <property type="evidence" value="ECO:0007669"/>
    <property type="project" value="UniProtKB-UniRule"/>
</dbReference>
<gene>
    <name evidence="14" type="ORF">ZEAMMB73_Zm00001d049006</name>
</gene>
<feature type="region of interest" description="Disordered" evidence="12">
    <location>
        <begin position="1"/>
        <end position="76"/>
    </location>
</feature>
<accession>A0A1D6PRK8</accession>
<dbReference type="InterPro" id="IPR011011">
    <property type="entry name" value="Znf_FYVE_PHD"/>
</dbReference>
<protein>
    <recommendedName>
        <fullName evidence="11">PHD finger protein ALFIN-LIKE</fullName>
    </recommendedName>
</protein>
<feature type="domain" description="PHD-type" evidence="13">
    <location>
        <begin position="73"/>
        <end position="125"/>
    </location>
</feature>
<dbReference type="PANTHER" id="PTHR12321:SF180">
    <property type="entry name" value="PHD FINGER PROTEIN ALFIN-LIKE 8"/>
    <property type="match status" value="1"/>
</dbReference>
<dbReference type="OMA" id="CIANNTS"/>
<dbReference type="PROSITE" id="PS01359">
    <property type="entry name" value="ZF_PHD_1"/>
    <property type="match status" value="1"/>
</dbReference>
<dbReference type="InterPro" id="IPR044104">
    <property type="entry name" value="PHD_AL_plant"/>
</dbReference>
<dbReference type="eggNOG" id="KOG1632">
    <property type="taxonomic scope" value="Eukaryota"/>
</dbReference>
<dbReference type="InterPro" id="IPR019787">
    <property type="entry name" value="Znf_PHD-finger"/>
</dbReference>
<dbReference type="SMART" id="SM00249">
    <property type="entry name" value="PHD"/>
    <property type="match status" value="1"/>
</dbReference>
<comment type="function">
    <text evidence="1 11">Histone-binding component that specifically recognizes H3 tails trimethylated on 'Lys-4' (H3K4me3), which mark transcription start sites of virtually all active genes.</text>
</comment>
<dbReference type="AlphaFoldDB" id="A0A1D6PRK8"/>
<keyword evidence="10 11" id="KW-0539">Nucleus</keyword>
<dbReference type="InParanoid" id="A0A1D6PRK8"/>
<dbReference type="EMBL" id="CM000780">
    <property type="protein sequence ID" value="AQK49352.1"/>
    <property type="molecule type" value="Genomic_DNA"/>
</dbReference>
<evidence type="ECO:0000313" key="14">
    <source>
        <dbReference type="EMBL" id="AQK49352.1"/>
    </source>
</evidence>
<evidence type="ECO:0000256" key="9">
    <source>
        <dbReference type="ARBA" id="ARBA00023163"/>
    </source>
</evidence>
<dbReference type="FunFam" id="3.30.40.10:FF:000306">
    <property type="entry name" value="PHD finger alfin-like protein"/>
    <property type="match status" value="1"/>
</dbReference>
<organism evidence="14">
    <name type="scientific">Zea mays</name>
    <name type="common">Maize</name>
    <dbReference type="NCBI Taxonomy" id="4577"/>
    <lineage>
        <taxon>Eukaryota</taxon>
        <taxon>Viridiplantae</taxon>
        <taxon>Streptophyta</taxon>
        <taxon>Embryophyta</taxon>
        <taxon>Tracheophyta</taxon>
        <taxon>Spermatophyta</taxon>
        <taxon>Magnoliopsida</taxon>
        <taxon>Liliopsida</taxon>
        <taxon>Poales</taxon>
        <taxon>Poaceae</taxon>
        <taxon>PACMAD clade</taxon>
        <taxon>Panicoideae</taxon>
        <taxon>Andropogonodae</taxon>
        <taxon>Andropogoneae</taxon>
        <taxon>Tripsacinae</taxon>
        <taxon>Zea</taxon>
    </lineage>
</organism>
<evidence type="ECO:0000256" key="5">
    <source>
        <dbReference type="ARBA" id="ARBA00022771"/>
    </source>
</evidence>
<comment type="domain">
    <text evidence="11">The PHD-type zinc finger mediates the binding to H3K4me3.</text>
</comment>
<dbReference type="GO" id="GO:0042393">
    <property type="term" value="F:histone binding"/>
    <property type="evidence" value="ECO:0007669"/>
    <property type="project" value="UniProtKB-UniRule"/>
</dbReference>
<dbReference type="STRING" id="4577.A0A1D6PRK8"/>
<keyword evidence="4 11" id="KW-0479">Metal-binding</keyword>
<dbReference type="InterPro" id="IPR001965">
    <property type="entry name" value="Znf_PHD"/>
</dbReference>
<keyword evidence="8 11" id="KW-0805">Transcription regulation</keyword>
<comment type="subcellular location">
    <subcellularLocation>
        <location evidence="2 11">Nucleus</location>
    </subcellularLocation>
</comment>
<dbReference type="InterPro" id="IPR019786">
    <property type="entry name" value="Zinc_finger_PHD-type_CS"/>
</dbReference>
<dbReference type="PANTHER" id="PTHR12321">
    <property type="entry name" value="CPG BINDING PROTEIN"/>
    <property type="match status" value="1"/>
</dbReference>
<evidence type="ECO:0000256" key="1">
    <source>
        <dbReference type="ARBA" id="ARBA00002232"/>
    </source>
</evidence>
<dbReference type="SUPFAM" id="SSF57903">
    <property type="entry name" value="FYVE/PHD zinc finger"/>
    <property type="match status" value="1"/>
</dbReference>
<dbReference type="PROSITE" id="PS50016">
    <property type="entry name" value="ZF_PHD_2"/>
    <property type="match status" value="1"/>
</dbReference>
<proteinExistence type="inferred from homology"/>
<dbReference type="Pfam" id="PF00628">
    <property type="entry name" value="PHD"/>
    <property type="match status" value="1"/>
</dbReference>
<evidence type="ECO:0000256" key="8">
    <source>
        <dbReference type="ARBA" id="ARBA00023015"/>
    </source>
</evidence>
<dbReference type="InterPro" id="IPR045104">
    <property type="entry name" value="Alfin"/>
</dbReference>
<keyword evidence="9 11" id="KW-0804">Transcription</keyword>
<dbReference type="SMR" id="A0A1D6PRK8"/>
<dbReference type="GO" id="GO:0005634">
    <property type="term" value="C:nucleus"/>
    <property type="evidence" value="ECO:0007669"/>
    <property type="project" value="UniProtKB-SubCell"/>
</dbReference>
<evidence type="ECO:0000256" key="3">
    <source>
        <dbReference type="ARBA" id="ARBA00010445"/>
    </source>
</evidence>
<comment type="subunit">
    <text evidence="11">Interacts with H3K4me3 and to a lesser extent with H3K4me2.</text>
</comment>
<evidence type="ECO:0000256" key="10">
    <source>
        <dbReference type="ARBA" id="ARBA00023242"/>
    </source>
</evidence>
<dbReference type="GO" id="GO:0006325">
    <property type="term" value="P:chromatin organization"/>
    <property type="evidence" value="ECO:0007669"/>
    <property type="project" value="UniProtKB-UniRule"/>
</dbReference>
<evidence type="ECO:0000256" key="6">
    <source>
        <dbReference type="ARBA" id="ARBA00022833"/>
    </source>
</evidence>
<dbReference type="InterPro" id="IPR013083">
    <property type="entry name" value="Znf_RING/FYVE/PHD"/>
</dbReference>
<dbReference type="Gene3D" id="3.30.40.10">
    <property type="entry name" value="Zinc/RING finger domain, C3HC4 (zinc finger)"/>
    <property type="match status" value="1"/>
</dbReference>